<dbReference type="EMBL" id="MTSL01000150">
    <property type="protein sequence ID" value="PJF17929.1"/>
    <property type="molecule type" value="Genomic_DNA"/>
</dbReference>
<dbReference type="GO" id="GO:0035694">
    <property type="term" value="P:mitochondrial protein catabolic process"/>
    <property type="evidence" value="ECO:0007669"/>
    <property type="project" value="EnsemblFungi"/>
</dbReference>
<dbReference type="FunFam" id="3.40.50.300:FF:000021">
    <property type="entry name" value="Lon protease homolog"/>
    <property type="match status" value="1"/>
</dbReference>
<dbReference type="GO" id="GO:0005759">
    <property type="term" value="C:mitochondrial matrix"/>
    <property type="evidence" value="ECO:0007669"/>
    <property type="project" value="UniProtKB-SubCell"/>
</dbReference>
<evidence type="ECO:0000256" key="9">
    <source>
        <dbReference type="ARBA" id="ARBA00050665"/>
    </source>
</evidence>
<dbReference type="AlphaFoldDB" id="A0A2H9TJM1"/>
<evidence type="ECO:0000313" key="19">
    <source>
        <dbReference type="EMBL" id="PJF17929.1"/>
    </source>
</evidence>
<dbReference type="Pfam" id="PF22667">
    <property type="entry name" value="Lon_lid"/>
    <property type="match status" value="1"/>
</dbReference>
<dbReference type="Pfam" id="PF05362">
    <property type="entry name" value="Lon_C"/>
    <property type="match status" value="1"/>
</dbReference>
<dbReference type="NCBIfam" id="TIGR00763">
    <property type="entry name" value="lon"/>
    <property type="match status" value="1"/>
</dbReference>
<dbReference type="Pfam" id="PF02190">
    <property type="entry name" value="LON_substr_bdg"/>
    <property type="match status" value="1"/>
</dbReference>
<keyword evidence="20" id="KW-1185">Reference proteome</keyword>
<feature type="domain" description="Lon proteolytic" evidence="17">
    <location>
        <begin position="733"/>
        <end position="922"/>
    </location>
</feature>
<comment type="caution">
    <text evidence="19">The sequence shown here is derived from an EMBL/GenBank/DDBJ whole genome shotgun (WGS) entry which is preliminary data.</text>
</comment>
<dbReference type="GO" id="GO:0016887">
    <property type="term" value="F:ATP hydrolysis activity"/>
    <property type="evidence" value="ECO:0007669"/>
    <property type="project" value="UniProtKB-UniRule"/>
</dbReference>
<evidence type="ECO:0000256" key="4">
    <source>
        <dbReference type="ARBA" id="ARBA00022801"/>
    </source>
</evidence>
<evidence type="ECO:0000256" key="14">
    <source>
        <dbReference type="PROSITE-ProRule" id="PRU01122"/>
    </source>
</evidence>
<dbReference type="PROSITE" id="PS51787">
    <property type="entry name" value="LON_N"/>
    <property type="match status" value="1"/>
</dbReference>
<dbReference type="PANTHER" id="PTHR43718:SF2">
    <property type="entry name" value="LON PROTEASE HOMOLOG, MITOCHONDRIAL"/>
    <property type="match status" value="1"/>
</dbReference>
<evidence type="ECO:0000259" key="17">
    <source>
        <dbReference type="PROSITE" id="PS51786"/>
    </source>
</evidence>
<dbReference type="GO" id="GO:0004176">
    <property type="term" value="F:ATP-dependent peptidase activity"/>
    <property type="evidence" value="ECO:0007669"/>
    <property type="project" value="UniProtKB-UniRule"/>
</dbReference>
<dbReference type="InterPro" id="IPR054594">
    <property type="entry name" value="Lon_lid"/>
</dbReference>
<accession>A0A2H9TJM1</accession>
<dbReference type="PROSITE" id="PS01046">
    <property type="entry name" value="LON_SER"/>
    <property type="match status" value="1"/>
</dbReference>
<proteinExistence type="inferred from homology"/>
<dbReference type="InterPro" id="IPR003111">
    <property type="entry name" value="Lon_prtase_N"/>
</dbReference>
<feature type="active site" evidence="10 12">
    <location>
        <position position="828"/>
    </location>
</feature>
<comment type="similarity">
    <text evidence="10 11 14 15">Belongs to the peptidase S16 family.</text>
</comment>
<evidence type="ECO:0000256" key="6">
    <source>
        <dbReference type="ARBA" id="ARBA00022840"/>
    </source>
</evidence>
<dbReference type="InterPro" id="IPR027503">
    <property type="entry name" value="Lonm_euk"/>
</dbReference>
<dbReference type="InterPro" id="IPR008268">
    <property type="entry name" value="Peptidase_S16_AS"/>
</dbReference>
<dbReference type="GO" id="GO:0034599">
    <property type="term" value="P:cellular response to oxidative stress"/>
    <property type="evidence" value="ECO:0007669"/>
    <property type="project" value="UniProtKB-UniRule"/>
</dbReference>
<dbReference type="HAMAP" id="MF_03120">
    <property type="entry name" value="lonm_euk"/>
    <property type="match status" value="1"/>
</dbReference>
<evidence type="ECO:0000256" key="2">
    <source>
        <dbReference type="ARBA" id="ARBA00022670"/>
    </source>
</evidence>
<keyword evidence="2 10" id="KW-0645">Protease</keyword>
<dbReference type="InterPro" id="IPR027065">
    <property type="entry name" value="Lon_Prtase"/>
</dbReference>
<protein>
    <recommendedName>
        <fullName evidence="10">Lon protease homolog, mitochondrial</fullName>
        <ecNumber evidence="10">3.4.21.53</ecNumber>
    </recommendedName>
</protein>
<keyword evidence="8 10" id="KW-0496">Mitochondrion</keyword>
<dbReference type="Proteomes" id="UP000240830">
    <property type="component" value="Unassembled WGS sequence"/>
</dbReference>
<feature type="region of interest" description="Disordered" evidence="16">
    <location>
        <begin position="1"/>
        <end position="30"/>
    </location>
</feature>
<dbReference type="PANTHER" id="PTHR43718">
    <property type="entry name" value="LON PROTEASE"/>
    <property type="match status" value="1"/>
</dbReference>
<dbReference type="Gene3D" id="1.20.5.5270">
    <property type="match status" value="1"/>
</dbReference>
<comment type="subunit">
    <text evidence="10">Homohexamer or homoheptamer. Organized in a ring with a central cavity.</text>
</comment>
<feature type="region of interest" description="Disordered" evidence="16">
    <location>
        <begin position="80"/>
        <end position="118"/>
    </location>
</feature>
<dbReference type="InterPro" id="IPR020568">
    <property type="entry name" value="Ribosomal_Su5_D2-typ_SF"/>
</dbReference>
<keyword evidence="7 10" id="KW-0238">DNA-binding</keyword>
<keyword evidence="3 10" id="KW-0547">Nucleotide-binding</keyword>
<evidence type="ECO:0000256" key="13">
    <source>
        <dbReference type="PIRSR" id="PIRSR001174-2"/>
    </source>
</evidence>
<evidence type="ECO:0000256" key="16">
    <source>
        <dbReference type="SAM" id="MobiDB-lite"/>
    </source>
</evidence>
<evidence type="ECO:0000256" key="12">
    <source>
        <dbReference type="PIRSR" id="PIRSR001174-1"/>
    </source>
</evidence>
<dbReference type="InterPro" id="IPR046336">
    <property type="entry name" value="Lon_prtase_N_sf"/>
</dbReference>
<dbReference type="InterPro" id="IPR003593">
    <property type="entry name" value="AAA+_ATPase"/>
</dbReference>
<evidence type="ECO:0000256" key="15">
    <source>
        <dbReference type="RuleBase" id="RU000591"/>
    </source>
</evidence>
<dbReference type="Pfam" id="PF00004">
    <property type="entry name" value="AAA"/>
    <property type="match status" value="1"/>
</dbReference>
<feature type="binding site" evidence="10 13">
    <location>
        <begin position="491"/>
        <end position="498"/>
    </location>
    <ligand>
        <name>ATP</name>
        <dbReference type="ChEBI" id="CHEBI:30616"/>
    </ligand>
</feature>
<comment type="function">
    <text evidence="10">ATP-dependent serine protease that mediates the selective degradation of misfolded, unassembled or oxidatively damaged polypeptides as well as certain short-lived regulatory proteins in the mitochondrial matrix. May also have a chaperone function in the assembly of inner membrane protein complexes. Participates in the regulation of mitochondrial gene expression and in the maintenance of the integrity of the mitochondrial genome. Binds to mitochondrial DNA in a site-specific manner.</text>
</comment>
<dbReference type="GO" id="GO:0043565">
    <property type="term" value="F:sequence-specific DNA binding"/>
    <property type="evidence" value="ECO:0007669"/>
    <property type="project" value="UniProtKB-UniRule"/>
</dbReference>
<evidence type="ECO:0000259" key="18">
    <source>
        <dbReference type="PROSITE" id="PS51787"/>
    </source>
</evidence>
<dbReference type="GO" id="GO:0004252">
    <property type="term" value="F:serine-type endopeptidase activity"/>
    <property type="evidence" value="ECO:0007669"/>
    <property type="project" value="UniProtKB-UniRule"/>
</dbReference>
<dbReference type="PROSITE" id="PS51786">
    <property type="entry name" value="LON_PROTEOLYTIC"/>
    <property type="match status" value="1"/>
</dbReference>
<feature type="domain" description="Lon N-terminal" evidence="18">
    <location>
        <begin position="133"/>
        <end position="347"/>
    </location>
</feature>
<dbReference type="SMART" id="SM00464">
    <property type="entry name" value="LON"/>
    <property type="match status" value="1"/>
</dbReference>
<dbReference type="GO" id="GO:0006515">
    <property type="term" value="P:protein quality control for misfolded or incompletely synthesized proteins"/>
    <property type="evidence" value="ECO:0007669"/>
    <property type="project" value="UniProtKB-UniRule"/>
</dbReference>
<evidence type="ECO:0000256" key="7">
    <source>
        <dbReference type="ARBA" id="ARBA00023125"/>
    </source>
</evidence>
<dbReference type="InterPro" id="IPR027417">
    <property type="entry name" value="P-loop_NTPase"/>
</dbReference>
<dbReference type="SUPFAM" id="SSF52540">
    <property type="entry name" value="P-loop containing nucleoside triphosphate hydrolases"/>
    <property type="match status" value="1"/>
</dbReference>
<name>A0A2H9TJM1_9FUNG</name>
<comment type="catalytic activity">
    <reaction evidence="9 10">
        <text>Hydrolysis of proteins in presence of ATP.</text>
        <dbReference type="EC" id="3.4.21.53"/>
    </reaction>
</comment>
<dbReference type="GO" id="GO:0070407">
    <property type="term" value="P:oxidation-dependent protein catabolic process"/>
    <property type="evidence" value="ECO:0007669"/>
    <property type="project" value="UniProtKB-UniRule"/>
</dbReference>
<comment type="subcellular location">
    <subcellularLocation>
        <location evidence="1 10">Mitochondrion matrix</location>
    </subcellularLocation>
</comment>
<keyword evidence="6 10" id="KW-0067">ATP-binding</keyword>
<dbReference type="SUPFAM" id="SSF54211">
    <property type="entry name" value="Ribosomal protein S5 domain 2-like"/>
    <property type="match status" value="1"/>
</dbReference>
<dbReference type="PIRSF" id="PIRSF001174">
    <property type="entry name" value="Lon_proteas"/>
    <property type="match status" value="1"/>
</dbReference>
<organism evidence="19 20">
    <name type="scientific">Paramicrosporidium saccamoebae</name>
    <dbReference type="NCBI Taxonomy" id="1246581"/>
    <lineage>
        <taxon>Eukaryota</taxon>
        <taxon>Fungi</taxon>
        <taxon>Fungi incertae sedis</taxon>
        <taxon>Cryptomycota</taxon>
        <taxon>Cryptomycota incertae sedis</taxon>
        <taxon>Paramicrosporidium</taxon>
    </lineage>
</organism>
<dbReference type="SUPFAM" id="SSF88697">
    <property type="entry name" value="PUA domain-like"/>
    <property type="match status" value="1"/>
</dbReference>
<dbReference type="InterPro" id="IPR015947">
    <property type="entry name" value="PUA-like_sf"/>
</dbReference>
<dbReference type="EC" id="3.4.21.53" evidence="10"/>
<keyword evidence="4 10" id="KW-0378">Hydrolase</keyword>
<dbReference type="InterPro" id="IPR014721">
    <property type="entry name" value="Ribsml_uS5_D2-typ_fold_subgr"/>
</dbReference>
<dbReference type="InterPro" id="IPR003959">
    <property type="entry name" value="ATPase_AAA_core"/>
</dbReference>
<dbReference type="Gene3D" id="3.40.50.300">
    <property type="entry name" value="P-loop containing nucleotide triphosphate hydrolases"/>
    <property type="match status" value="1"/>
</dbReference>
<dbReference type="GO" id="GO:0005524">
    <property type="term" value="F:ATP binding"/>
    <property type="evidence" value="ECO:0007669"/>
    <property type="project" value="UniProtKB-UniRule"/>
</dbReference>
<dbReference type="GO" id="GO:0051131">
    <property type="term" value="P:chaperone-mediated protein complex assembly"/>
    <property type="evidence" value="ECO:0007669"/>
    <property type="project" value="UniProtKB-UniRule"/>
</dbReference>
<dbReference type="OrthoDB" id="2411602at2759"/>
<dbReference type="FunFam" id="1.10.8.60:FF:000043">
    <property type="entry name" value="Lon protease homolog, mitochondrial"/>
    <property type="match status" value="1"/>
</dbReference>
<gene>
    <name evidence="10" type="primary">PIM1</name>
    <name evidence="19" type="ORF">PSACC_02223</name>
</gene>
<evidence type="ECO:0000256" key="10">
    <source>
        <dbReference type="HAMAP-Rule" id="MF_03120"/>
    </source>
</evidence>
<sequence length="922" mass="102901">MSEIREAGTNRDNQSQSDRQRNTHSGRAFVGLPVKEHLDAEQKRNNQGMHCENDVIEGNEIVFSLVLPPIFLANIRAKGRRNYSSSGNDGEDSERPLAEVSEEAFNEEEDIPSEENEERSLVKATVPEFYPEVLAVPVSRRPIFPGFYKTISVKDARVAAALTQALKKGRPYVGLFLHKNEDEGESIENDSIGDKDIIQNLNEIHRTGVFAQIVNVIPMPTEGMTAIVYPHRRIRATELISSPEAAVSHVRTENVKDEYYDRKDRTIRAISQEIFAVLADVAKLNAFFREHITHHNVPTAVFEDASKLADFVAVLSTSEPSELQEVLEETRVEERLRKALVLLKKELVTAQLQNSISKDVEQKLTQKQREYFLHEQLKTIKKELGLETDSKEKLLQMFNERISKITMPDHAKRVFDEPSGAEFNVTRNYLDWLTQLPWGQTSPESLEIQKAVQVLDEDHYGLEDVKERILEFIAISKLKGCVSGKILCLVGPPGVGKTSIGKSIARALGREYFRFSVGGLSDVAEIKGHRRTYVGAMPGKMVQALKKVKCENPLILVDEIDKLGRGNQGDPASALLELLDPEQNNSFLDHYLDVPLDLGKVLFMCTANQIDTIPAPLLDRMEVINLSGYVAQEKLEIAKKYLVPQSREAAGINEDQVKLSDASIEALVRQYCRESGVRSLKKHIEKIFRKAALKIVKAESSDSAIPIHVEPPNLKDFVGNPVFTSDRLYESKHLPVGVVTGLAWTSMGGSILYIETILERVLSESSDKHNPGLIRTGQLGDVMKESSSIAYSFAKSFVVENFPDNRFFEKAALHLHVPEGATPKDGPSAGCTMATSLLSQALGKPLQSDIAMTGELTLTGKILRIGGVKEKTIAAKRSGVKKLIFPKSNEADWSELPDYIRDGLEVKFVESYKEIAKLLKFL</sequence>
<dbReference type="InterPro" id="IPR004815">
    <property type="entry name" value="Lon_bac/euk-typ"/>
</dbReference>
<evidence type="ECO:0000256" key="8">
    <source>
        <dbReference type="ARBA" id="ARBA00023128"/>
    </source>
</evidence>
<dbReference type="Gene3D" id="1.10.8.60">
    <property type="match status" value="1"/>
</dbReference>
<evidence type="ECO:0000256" key="1">
    <source>
        <dbReference type="ARBA" id="ARBA00004305"/>
    </source>
</evidence>
<dbReference type="CDD" id="cd19500">
    <property type="entry name" value="RecA-like_Lon"/>
    <property type="match status" value="1"/>
</dbReference>
<dbReference type="Gene3D" id="2.30.130.40">
    <property type="entry name" value="LON domain-like"/>
    <property type="match status" value="1"/>
</dbReference>
<keyword evidence="5 10" id="KW-0720">Serine protease</keyword>
<feature type="compositionally biased region" description="Acidic residues" evidence="16">
    <location>
        <begin position="100"/>
        <end position="117"/>
    </location>
</feature>
<evidence type="ECO:0000256" key="11">
    <source>
        <dbReference type="PIRNR" id="PIRNR001174"/>
    </source>
</evidence>
<dbReference type="PRINTS" id="PR00830">
    <property type="entry name" value="ENDOLAPTASE"/>
</dbReference>
<dbReference type="STRING" id="1246581.A0A2H9TJM1"/>
<dbReference type="FunFam" id="3.30.230.10:FF:000015">
    <property type="entry name" value="Lon protease homolog, mitochondrial"/>
    <property type="match status" value="1"/>
</dbReference>
<evidence type="ECO:0000256" key="3">
    <source>
        <dbReference type="ARBA" id="ARBA00022741"/>
    </source>
</evidence>
<dbReference type="GO" id="GO:0003697">
    <property type="term" value="F:single-stranded DNA binding"/>
    <property type="evidence" value="ECO:0007669"/>
    <property type="project" value="TreeGrafter"/>
</dbReference>
<dbReference type="Gene3D" id="1.20.58.1480">
    <property type="match status" value="1"/>
</dbReference>
<reference evidence="19 20" key="1">
    <citation type="submission" date="2016-10" db="EMBL/GenBank/DDBJ databases">
        <title>The genome of Paramicrosporidium saccamoebae is the missing link in understanding Cryptomycota and Microsporidia evolution.</title>
        <authorList>
            <person name="Quandt C.A."/>
            <person name="Beaudet D."/>
            <person name="Corsaro D."/>
            <person name="Michel R."/>
            <person name="Corradi N."/>
            <person name="James T."/>
        </authorList>
    </citation>
    <scope>NUCLEOTIDE SEQUENCE [LARGE SCALE GENOMIC DNA]</scope>
    <source>
        <strain evidence="19 20">KSL3</strain>
    </source>
</reference>
<evidence type="ECO:0000313" key="20">
    <source>
        <dbReference type="Proteomes" id="UP000240830"/>
    </source>
</evidence>
<dbReference type="SMART" id="SM00382">
    <property type="entry name" value="AAA"/>
    <property type="match status" value="1"/>
</dbReference>
<evidence type="ECO:0000256" key="5">
    <source>
        <dbReference type="ARBA" id="ARBA00022825"/>
    </source>
</evidence>
<feature type="active site" evidence="10 12">
    <location>
        <position position="871"/>
    </location>
</feature>
<dbReference type="InterPro" id="IPR008269">
    <property type="entry name" value="Lon_proteolytic"/>
</dbReference>
<dbReference type="Gene3D" id="3.30.230.10">
    <property type="match status" value="1"/>
</dbReference>